<keyword evidence="5" id="KW-1185">Reference proteome</keyword>
<sequence>MISKFKLAALATFALAGAVQAQTQITCLTNAGHLSRQHAPLAEMFNAMQDEIEVIYAAPAQNYSDTHLKLMRGSATDTLPDCAFEAYNQLPSLARAMAARGQIADLSTLMAQEEAGWKEANYTDQMLELGQVDGVQYGMPFNASVIQWYVNADLLQQVGVAVEDFPTDWDGVLALAAKIDALGDDIDGMSYAVDQWGDDWPFQVLIAQQGGQMLNDAGDQVTFDQDGRSVEAMKLARRIVTEGGYDPHTDIDTQLTAFTSGKVGFYANSPASAKLMQERVGEGFDLRSIKFTVWDDANGTLPTGGNAGIITTQDPEKQAAVWEYLKFLTGPKGQELTAKNTGYLPTNVMSLEEEYLGAYYKAEPYFATPSSQYDRAGAWYGYPGTQSEKIWRDQRSVIRAVMLGETAPEAGAAELKAIAEKLMQR</sequence>
<dbReference type="EMBL" id="PGTB01000005">
    <property type="protein sequence ID" value="PJE38056.1"/>
    <property type="molecule type" value="Genomic_DNA"/>
</dbReference>
<dbReference type="AlphaFoldDB" id="A0A2M8J5J8"/>
<dbReference type="Proteomes" id="UP000231553">
    <property type="component" value="Unassembled WGS sequence"/>
</dbReference>
<proteinExistence type="inferred from homology"/>
<evidence type="ECO:0000256" key="1">
    <source>
        <dbReference type="ARBA" id="ARBA00004418"/>
    </source>
</evidence>
<protein>
    <submittedName>
        <fullName evidence="4">ABC transporter substrate-binding protein</fullName>
    </submittedName>
</protein>
<reference evidence="4 5" key="1">
    <citation type="journal article" date="2018" name="Int. J. Syst. Evol. Microbiol.">
        <title>Pseudooceanicola lipolyticus sp. nov., a marine alphaproteobacterium, reclassification of Oceanicola flagellatus as Pseudooceanicola flagellatus comb. nov. and emended description of the genus Pseudooceanicola.</title>
        <authorList>
            <person name="Huang M.-M."/>
            <person name="Guo L.-L."/>
            <person name="Wu Y.-H."/>
            <person name="Lai Q.-L."/>
            <person name="Shao Z.-Z."/>
            <person name="Wang C.-S."/>
            <person name="Wu M."/>
            <person name="Xu X.-W."/>
        </authorList>
    </citation>
    <scope>NUCLEOTIDE SEQUENCE [LARGE SCALE GENOMIC DNA]</scope>
    <source>
        <strain evidence="4 5">157</strain>
    </source>
</reference>
<dbReference type="Gene3D" id="3.40.190.10">
    <property type="entry name" value="Periplasmic binding protein-like II"/>
    <property type="match status" value="1"/>
</dbReference>
<feature type="signal peptide" evidence="3">
    <location>
        <begin position="1"/>
        <end position="21"/>
    </location>
</feature>
<evidence type="ECO:0000256" key="3">
    <source>
        <dbReference type="SAM" id="SignalP"/>
    </source>
</evidence>
<evidence type="ECO:0000256" key="2">
    <source>
        <dbReference type="ARBA" id="ARBA00008520"/>
    </source>
</evidence>
<organism evidence="4 5">
    <name type="scientific">Pseudooceanicola lipolyticus</name>
    <dbReference type="NCBI Taxonomy" id="2029104"/>
    <lineage>
        <taxon>Bacteria</taxon>
        <taxon>Pseudomonadati</taxon>
        <taxon>Pseudomonadota</taxon>
        <taxon>Alphaproteobacteria</taxon>
        <taxon>Rhodobacterales</taxon>
        <taxon>Paracoccaceae</taxon>
        <taxon>Pseudooceanicola</taxon>
    </lineage>
</organism>
<comment type="caution">
    <text evidence="4">The sequence shown here is derived from an EMBL/GenBank/DDBJ whole genome shotgun (WGS) entry which is preliminary data.</text>
</comment>
<comment type="similarity">
    <text evidence="2">Belongs to the bacterial solute-binding protein 1 family.</text>
</comment>
<evidence type="ECO:0000313" key="4">
    <source>
        <dbReference type="EMBL" id="PJE38056.1"/>
    </source>
</evidence>
<dbReference type="PANTHER" id="PTHR43649:SF12">
    <property type="entry name" value="DIACETYLCHITOBIOSE BINDING PROTEIN DASA"/>
    <property type="match status" value="1"/>
</dbReference>
<dbReference type="PANTHER" id="PTHR43649">
    <property type="entry name" value="ARABINOSE-BINDING PROTEIN-RELATED"/>
    <property type="match status" value="1"/>
</dbReference>
<gene>
    <name evidence="4" type="ORF">CVM52_03650</name>
</gene>
<feature type="chain" id="PRO_5014831631" evidence="3">
    <location>
        <begin position="22"/>
        <end position="425"/>
    </location>
</feature>
<dbReference type="GO" id="GO:0042597">
    <property type="term" value="C:periplasmic space"/>
    <property type="evidence" value="ECO:0007669"/>
    <property type="project" value="UniProtKB-SubCell"/>
</dbReference>
<dbReference type="OrthoDB" id="2509690at2"/>
<evidence type="ECO:0000313" key="5">
    <source>
        <dbReference type="Proteomes" id="UP000231553"/>
    </source>
</evidence>
<dbReference type="SUPFAM" id="SSF53850">
    <property type="entry name" value="Periplasmic binding protein-like II"/>
    <property type="match status" value="1"/>
</dbReference>
<dbReference type="Pfam" id="PF13416">
    <property type="entry name" value="SBP_bac_8"/>
    <property type="match status" value="1"/>
</dbReference>
<dbReference type="RefSeq" id="WP_100161243.1">
    <property type="nucleotide sequence ID" value="NZ_PGTB01000005.1"/>
</dbReference>
<comment type="subcellular location">
    <subcellularLocation>
        <location evidence="1">Periplasm</location>
    </subcellularLocation>
</comment>
<name>A0A2M8J5J8_9RHOB</name>
<keyword evidence="3" id="KW-0732">Signal</keyword>
<accession>A0A2M8J5J8</accession>
<dbReference type="InterPro" id="IPR006059">
    <property type="entry name" value="SBP"/>
</dbReference>
<dbReference type="InterPro" id="IPR050490">
    <property type="entry name" value="Bact_solute-bd_prot1"/>
</dbReference>